<dbReference type="EMBL" id="JAEKJA010000023">
    <property type="protein sequence ID" value="MBJ3778089.1"/>
    <property type="molecule type" value="Genomic_DNA"/>
</dbReference>
<name>A0A934IUQ5_9HYPH</name>
<accession>A0A934IUQ5</accession>
<comment type="subunit">
    <text evidence="3">UreD, UreF and UreG form a complex that acts as a GTP-hydrolysis-dependent molecular chaperone, activating the urease apoprotein by helping to assemble the nickel containing metallocenter of UreC. The UreE protein probably delivers the nickel.</text>
</comment>
<dbReference type="GO" id="GO:0005737">
    <property type="term" value="C:cytoplasm"/>
    <property type="evidence" value="ECO:0007669"/>
    <property type="project" value="UniProtKB-SubCell"/>
</dbReference>
<dbReference type="GO" id="GO:0016151">
    <property type="term" value="F:nickel cation binding"/>
    <property type="evidence" value="ECO:0007669"/>
    <property type="project" value="UniProtKB-UniRule"/>
</dbReference>
<dbReference type="PANTHER" id="PTHR33643">
    <property type="entry name" value="UREASE ACCESSORY PROTEIN D"/>
    <property type="match status" value="1"/>
</dbReference>
<evidence type="ECO:0000256" key="2">
    <source>
        <dbReference type="ARBA" id="ARBA00023186"/>
    </source>
</evidence>
<evidence type="ECO:0000256" key="3">
    <source>
        <dbReference type="HAMAP-Rule" id="MF_01384"/>
    </source>
</evidence>
<protein>
    <recommendedName>
        <fullName evidence="3">Urease accessory protein UreD</fullName>
    </recommendedName>
</protein>
<keyword evidence="3" id="KW-0996">Nickel insertion</keyword>
<comment type="caution">
    <text evidence="4">The sequence shown here is derived from an EMBL/GenBank/DDBJ whole genome shotgun (WGS) entry which is preliminary data.</text>
</comment>
<evidence type="ECO:0000313" key="4">
    <source>
        <dbReference type="EMBL" id="MBJ3778089.1"/>
    </source>
</evidence>
<dbReference type="PANTHER" id="PTHR33643:SF1">
    <property type="entry name" value="UREASE ACCESSORY PROTEIN D"/>
    <property type="match status" value="1"/>
</dbReference>
<dbReference type="Proteomes" id="UP000609531">
    <property type="component" value="Unassembled WGS sequence"/>
</dbReference>
<proteinExistence type="inferred from homology"/>
<dbReference type="InterPro" id="IPR002669">
    <property type="entry name" value="UreD"/>
</dbReference>
<comment type="function">
    <text evidence="3">Required for maturation of urease via the functional incorporation of the urease nickel metallocenter.</text>
</comment>
<comment type="subcellular location">
    <subcellularLocation>
        <location evidence="3">Cytoplasm</location>
    </subcellularLocation>
</comment>
<organism evidence="4 5">
    <name type="scientific">Acuticoccus mangrovi</name>
    <dbReference type="NCBI Taxonomy" id="2796142"/>
    <lineage>
        <taxon>Bacteria</taxon>
        <taxon>Pseudomonadati</taxon>
        <taxon>Pseudomonadota</taxon>
        <taxon>Alphaproteobacteria</taxon>
        <taxon>Hyphomicrobiales</taxon>
        <taxon>Amorphaceae</taxon>
        <taxon>Acuticoccus</taxon>
    </lineage>
</organism>
<dbReference type="RefSeq" id="WP_198883992.1">
    <property type="nucleotide sequence ID" value="NZ_JAEKJA010000023.1"/>
</dbReference>
<keyword evidence="5" id="KW-1185">Reference proteome</keyword>
<comment type="similarity">
    <text evidence="1 3">Belongs to the UreD family.</text>
</comment>
<dbReference type="Pfam" id="PF01774">
    <property type="entry name" value="UreD"/>
    <property type="match status" value="1"/>
</dbReference>
<keyword evidence="2 3" id="KW-0143">Chaperone</keyword>
<keyword evidence="3" id="KW-0963">Cytoplasm</keyword>
<dbReference type="AlphaFoldDB" id="A0A934IUQ5"/>
<dbReference type="HAMAP" id="MF_01384">
    <property type="entry name" value="UreD"/>
    <property type="match status" value="1"/>
</dbReference>
<sequence>MTVGAIGATHRPQLDLSVTGRGGRTAPVRRIVRYPYSLGPLHEGAAGFVTAPLQSASGGAYGGERIAGIVRAGEAARICVETTAATVVHAARDGPGAVQSMTLDARSESILAYLPRLQILFPGSRFSQEIRVGIDATSLVMVRDGFLAHVPQGSSGTFAAYRNDVALFGPDGSLILRDRSATHGSAMAAPVAGVNGPFAAFGSLYVFAFCEALADRGLHLSVVDLLGAEKGIYCGASPLRGGAGFVVRIAARDGGLLEAALDAAAAHILERIVLEHFDGSR</sequence>
<reference evidence="4" key="1">
    <citation type="submission" date="2020-12" db="EMBL/GenBank/DDBJ databases">
        <title>Bacterial taxonomy.</title>
        <authorList>
            <person name="Pan X."/>
        </authorList>
    </citation>
    <scope>NUCLEOTIDE SEQUENCE</scope>
    <source>
        <strain evidence="4">B2012</strain>
    </source>
</reference>
<evidence type="ECO:0000256" key="1">
    <source>
        <dbReference type="ARBA" id="ARBA00007177"/>
    </source>
</evidence>
<gene>
    <name evidence="3" type="primary">ureD</name>
    <name evidence="4" type="ORF">JCR33_20480</name>
</gene>
<evidence type="ECO:0000313" key="5">
    <source>
        <dbReference type="Proteomes" id="UP000609531"/>
    </source>
</evidence>